<dbReference type="OMA" id="WSFEVGI"/>
<organism evidence="3">
    <name type="scientific">Schizophyllum commune (strain H4-8 / FGSC 9210)</name>
    <name type="common">Split gill fungus</name>
    <dbReference type="NCBI Taxonomy" id="578458"/>
    <lineage>
        <taxon>Eukaryota</taxon>
        <taxon>Fungi</taxon>
        <taxon>Dikarya</taxon>
        <taxon>Basidiomycota</taxon>
        <taxon>Agaricomycotina</taxon>
        <taxon>Agaricomycetes</taxon>
        <taxon>Agaricomycetidae</taxon>
        <taxon>Agaricales</taxon>
        <taxon>Schizophyllaceae</taxon>
        <taxon>Schizophyllum</taxon>
    </lineage>
</organism>
<dbReference type="Proteomes" id="UP000007431">
    <property type="component" value="Unassembled WGS sequence"/>
</dbReference>
<keyword evidence="3" id="KW-1185">Reference proteome</keyword>
<dbReference type="HOGENOM" id="CLU_049208_0_0_1"/>
<dbReference type="InParanoid" id="D8QEB7"/>
<proteinExistence type="predicted"/>
<gene>
    <name evidence="2" type="ORF">SCHCODRAFT_17180</name>
</gene>
<dbReference type="PANTHER" id="PTHR12458">
    <property type="entry name" value="ORF PROTEIN"/>
    <property type="match status" value="1"/>
</dbReference>
<feature type="domain" description="CFA20" evidence="1">
    <location>
        <begin position="96"/>
        <end position="227"/>
    </location>
</feature>
<dbReference type="EMBL" id="GL377310">
    <property type="protein sequence ID" value="EFI93822.1"/>
    <property type="molecule type" value="Genomic_DNA"/>
</dbReference>
<evidence type="ECO:0000313" key="3">
    <source>
        <dbReference type="Proteomes" id="UP000007431"/>
    </source>
</evidence>
<dbReference type="AlphaFoldDB" id="D8QEB7"/>
<dbReference type="VEuPathDB" id="FungiDB:SCHCODRAFT_02636554"/>
<dbReference type="InterPro" id="IPR007714">
    <property type="entry name" value="CFA20_dom"/>
</dbReference>
<protein>
    <recommendedName>
        <fullName evidence="1">CFA20 domain-containing protein</fullName>
    </recommendedName>
</protein>
<dbReference type="eggNOG" id="KOG3213">
    <property type="taxonomic scope" value="Eukaryota"/>
</dbReference>
<dbReference type="InterPro" id="IPR040441">
    <property type="entry name" value="CFA20/CFAP20DC"/>
</dbReference>
<accession>D8QEB7</accession>
<name>D8QEB7_SCHCM</name>
<evidence type="ECO:0000259" key="1">
    <source>
        <dbReference type="Pfam" id="PF05018"/>
    </source>
</evidence>
<dbReference type="Pfam" id="PF05018">
    <property type="entry name" value="CFA20_dom"/>
    <property type="match status" value="1"/>
</dbReference>
<sequence length="250" mass="28095">MFSSLVQPSTVSLFSSTGSLPLQLFETRNDTTLPEDSFVHLLNDTTNIPAPPAPAKLVPIHTGQEGLKDSKTLIQTRPPHPIPDTPYDLHSINPRGLGLKHPWVHVQSRDLGKEWSFEIGVADQANRVGVVRLSTFQREPRLDTVGPFPLLHLPLIFPQRTDEYSGTTWSTIDLNLPRLLSAFTSPQLIDENHPPPQVPLPSSAFSHVVYVRVYATCRLRRIWFSQSGPSQKSPWEFDLYGCDPAREQHQ</sequence>
<dbReference type="STRING" id="578458.D8QEB7"/>
<evidence type="ECO:0000313" key="2">
    <source>
        <dbReference type="EMBL" id="EFI93822.1"/>
    </source>
</evidence>
<reference evidence="2 3" key="1">
    <citation type="journal article" date="2010" name="Nat. Biotechnol.">
        <title>Genome sequence of the model mushroom Schizophyllum commune.</title>
        <authorList>
            <person name="Ohm R.A."/>
            <person name="de Jong J.F."/>
            <person name="Lugones L.G."/>
            <person name="Aerts A."/>
            <person name="Kothe E."/>
            <person name="Stajich J.E."/>
            <person name="de Vries R.P."/>
            <person name="Record E."/>
            <person name="Levasseur A."/>
            <person name="Baker S.E."/>
            <person name="Bartholomew K.A."/>
            <person name="Coutinho P.M."/>
            <person name="Erdmann S."/>
            <person name="Fowler T.J."/>
            <person name="Gathman A.C."/>
            <person name="Lombard V."/>
            <person name="Henrissat B."/>
            <person name="Knabe N."/>
            <person name="Kuees U."/>
            <person name="Lilly W.W."/>
            <person name="Lindquist E."/>
            <person name="Lucas S."/>
            <person name="Magnuson J.K."/>
            <person name="Piumi F."/>
            <person name="Raudaskoski M."/>
            <person name="Salamov A."/>
            <person name="Schmutz J."/>
            <person name="Schwarze F.W.M.R."/>
            <person name="vanKuyk P.A."/>
            <person name="Horton J.S."/>
            <person name="Grigoriev I.V."/>
            <person name="Woesten H.A.B."/>
        </authorList>
    </citation>
    <scope>NUCLEOTIDE SEQUENCE [LARGE SCALE GENOMIC DNA]</scope>
    <source>
        <strain evidence="3">H4-8 / FGSC 9210</strain>
    </source>
</reference>